<sequence>MATIVAIAFDNGSVGRMQIFEPSDPSDEDVQAQVDANKETWEAIGIAASGWHRCQLGDFPTEHQDMRNAWSVLDGKIIVDMDKARDITRDRLRVERAPLLAAKDIEALQAIETGDQGKLAAVAADKQQLRDATKIAEIDEAKTPDELRAITLISE</sequence>
<dbReference type="Proteomes" id="UP001152178">
    <property type="component" value="Unassembled WGS sequence"/>
</dbReference>
<name>A0ABT4QXZ4_9HYPH</name>
<organism evidence="1 2">
    <name type="scientific">Mesorhizobium qingshengii</name>
    <dbReference type="NCBI Taxonomy" id="1165689"/>
    <lineage>
        <taxon>Bacteria</taxon>
        <taxon>Pseudomonadati</taxon>
        <taxon>Pseudomonadota</taxon>
        <taxon>Alphaproteobacteria</taxon>
        <taxon>Hyphomicrobiales</taxon>
        <taxon>Phyllobacteriaceae</taxon>
        <taxon>Mesorhizobium</taxon>
    </lineage>
</organism>
<proteinExistence type="predicted"/>
<comment type="caution">
    <text evidence="1">The sequence shown here is derived from an EMBL/GenBank/DDBJ whole genome shotgun (WGS) entry which is preliminary data.</text>
</comment>
<gene>
    <name evidence="1" type="ORF">OOJ09_18910</name>
</gene>
<dbReference type="EMBL" id="JAPFQA010000008">
    <property type="protein sequence ID" value="MCZ8546264.1"/>
    <property type="molecule type" value="Genomic_DNA"/>
</dbReference>
<accession>A0ABT4QXZ4</accession>
<protein>
    <submittedName>
        <fullName evidence="1">Uncharacterized protein</fullName>
    </submittedName>
</protein>
<reference evidence="1" key="1">
    <citation type="submission" date="2022-11" db="EMBL/GenBank/DDBJ databases">
        <authorList>
            <person name="Coimbra C."/>
        </authorList>
    </citation>
    <scope>NUCLEOTIDE SEQUENCE</scope>
    <source>
        <strain evidence="1">Jales19</strain>
    </source>
</reference>
<evidence type="ECO:0000313" key="1">
    <source>
        <dbReference type="EMBL" id="MCZ8546264.1"/>
    </source>
</evidence>
<dbReference type="RefSeq" id="WP_269906631.1">
    <property type="nucleotide sequence ID" value="NZ_JAPFQA010000008.1"/>
</dbReference>
<keyword evidence="2" id="KW-1185">Reference proteome</keyword>
<evidence type="ECO:0000313" key="2">
    <source>
        <dbReference type="Proteomes" id="UP001152178"/>
    </source>
</evidence>